<dbReference type="Proteomes" id="UP001181622">
    <property type="component" value="Unassembled WGS sequence"/>
</dbReference>
<evidence type="ECO:0000256" key="4">
    <source>
        <dbReference type="ARBA" id="ARBA00023237"/>
    </source>
</evidence>
<evidence type="ECO:0000313" key="8">
    <source>
        <dbReference type="EMBL" id="MDR4307377.1"/>
    </source>
</evidence>
<accession>A0ABU1DGX6</accession>
<evidence type="ECO:0000259" key="7">
    <source>
        <dbReference type="Pfam" id="PF13505"/>
    </source>
</evidence>
<evidence type="ECO:0000256" key="1">
    <source>
        <dbReference type="ARBA" id="ARBA00004442"/>
    </source>
</evidence>
<comment type="subcellular location">
    <subcellularLocation>
        <location evidence="1">Cell outer membrane</location>
    </subcellularLocation>
</comment>
<feature type="signal peptide" evidence="6">
    <location>
        <begin position="1"/>
        <end position="21"/>
    </location>
</feature>
<evidence type="ECO:0000256" key="2">
    <source>
        <dbReference type="ARBA" id="ARBA00022729"/>
    </source>
</evidence>
<dbReference type="InterPro" id="IPR027385">
    <property type="entry name" value="Beta-barrel_OMP"/>
</dbReference>
<reference evidence="8" key="1">
    <citation type="submission" date="2020-10" db="EMBL/GenBank/DDBJ databases">
        <authorList>
            <person name="Abbas A."/>
            <person name="Razzaq R."/>
            <person name="Waqas M."/>
            <person name="Abbas N."/>
            <person name="Nielsen T.K."/>
            <person name="Hansen L.H."/>
            <person name="Hussain S."/>
            <person name="Shahid M."/>
        </authorList>
    </citation>
    <scope>NUCLEOTIDE SEQUENCE</scope>
    <source>
        <strain evidence="8">S14</strain>
    </source>
</reference>
<evidence type="ECO:0000256" key="3">
    <source>
        <dbReference type="ARBA" id="ARBA00023136"/>
    </source>
</evidence>
<dbReference type="RefSeq" id="WP_309392166.1">
    <property type="nucleotide sequence ID" value="NZ_JADBEO010000024.1"/>
</dbReference>
<comment type="caution">
    <text evidence="8">The sequence shown here is derived from an EMBL/GenBank/DDBJ whole genome shotgun (WGS) entry which is preliminary data.</text>
</comment>
<dbReference type="Pfam" id="PF13505">
    <property type="entry name" value="OMP_b-brl"/>
    <property type="match status" value="1"/>
</dbReference>
<sequence>MFRRFWLSSAIALLPAGAAFAADMPVAEPAAPVTVPSFSWSGAYVGAQVGYDWMDADNRVNGFKPGSKPDGFTAGGFAGLNYQLDNSPLVLGVEADLNYSDAKGASRTRAITGAPNVKIQNSFDWTGAVRGRVGYAFDRFLVYGAGGVAFADHDVKAKGAAGGSDDTIAVGWTIGGGVEAALTDNVTARVEYRYSDFGTDSFSVANTRVKSDVTDNRVMLGLGYKFSTGW</sequence>
<organism evidence="8 9">
    <name type="scientific">Chelatococcus sambhunathii</name>
    <dbReference type="NCBI Taxonomy" id="363953"/>
    <lineage>
        <taxon>Bacteria</taxon>
        <taxon>Pseudomonadati</taxon>
        <taxon>Pseudomonadota</taxon>
        <taxon>Alphaproteobacteria</taxon>
        <taxon>Hyphomicrobiales</taxon>
        <taxon>Chelatococcaceae</taxon>
        <taxon>Chelatococcus</taxon>
    </lineage>
</organism>
<proteinExistence type="inferred from homology"/>
<feature type="chain" id="PRO_5046745610" evidence="6">
    <location>
        <begin position="22"/>
        <end position="230"/>
    </location>
</feature>
<keyword evidence="4" id="KW-0998">Cell outer membrane</keyword>
<dbReference type="PANTHER" id="PTHR34001:SF3">
    <property type="entry name" value="BLL7405 PROTEIN"/>
    <property type="match status" value="1"/>
</dbReference>
<name>A0ABU1DGX6_9HYPH</name>
<dbReference type="EMBL" id="JADBEO010000024">
    <property type="protein sequence ID" value="MDR4307377.1"/>
    <property type="molecule type" value="Genomic_DNA"/>
</dbReference>
<feature type="domain" description="Outer membrane protein beta-barrel" evidence="7">
    <location>
        <begin position="30"/>
        <end position="226"/>
    </location>
</feature>
<evidence type="ECO:0000256" key="6">
    <source>
        <dbReference type="SAM" id="SignalP"/>
    </source>
</evidence>
<dbReference type="SUPFAM" id="SSF56925">
    <property type="entry name" value="OMPA-like"/>
    <property type="match status" value="1"/>
</dbReference>
<keyword evidence="3" id="KW-0472">Membrane</keyword>
<dbReference type="PANTHER" id="PTHR34001">
    <property type="entry name" value="BLL7405 PROTEIN"/>
    <property type="match status" value="1"/>
</dbReference>
<evidence type="ECO:0000313" key="9">
    <source>
        <dbReference type="Proteomes" id="UP001181622"/>
    </source>
</evidence>
<gene>
    <name evidence="8" type="ORF">IHQ68_12190</name>
</gene>
<keyword evidence="2 6" id="KW-0732">Signal</keyword>
<protein>
    <submittedName>
        <fullName evidence="8">Porin family protein</fullName>
    </submittedName>
</protein>
<dbReference type="InterPro" id="IPR051692">
    <property type="entry name" value="OMP-like"/>
</dbReference>
<dbReference type="Gene3D" id="2.40.160.20">
    <property type="match status" value="1"/>
</dbReference>
<dbReference type="InterPro" id="IPR011250">
    <property type="entry name" value="OMP/PagP_B-barrel"/>
</dbReference>
<comment type="similarity">
    <text evidence="5">Belongs to the Omp25/RopB family.</text>
</comment>
<keyword evidence="9" id="KW-1185">Reference proteome</keyword>
<evidence type="ECO:0000256" key="5">
    <source>
        <dbReference type="ARBA" id="ARBA00038306"/>
    </source>
</evidence>